<accession>A0ABQ9ITF6</accession>
<dbReference type="Proteomes" id="UP001162164">
    <property type="component" value="Unassembled WGS sequence"/>
</dbReference>
<comment type="caution">
    <text evidence="2">The sequence shown here is derived from an EMBL/GenBank/DDBJ whole genome shotgun (WGS) entry which is preliminary data.</text>
</comment>
<evidence type="ECO:0000256" key="1">
    <source>
        <dbReference type="SAM" id="MobiDB-lite"/>
    </source>
</evidence>
<dbReference type="EMBL" id="JAPWTJ010002794">
    <property type="protein sequence ID" value="KAJ8964412.1"/>
    <property type="molecule type" value="Genomic_DNA"/>
</dbReference>
<keyword evidence="3" id="KW-1185">Reference proteome</keyword>
<gene>
    <name evidence="2" type="ORF">NQ317_015850</name>
</gene>
<evidence type="ECO:0000313" key="3">
    <source>
        <dbReference type="Proteomes" id="UP001162164"/>
    </source>
</evidence>
<evidence type="ECO:0000313" key="2">
    <source>
        <dbReference type="EMBL" id="KAJ8964412.1"/>
    </source>
</evidence>
<sequence length="102" mass="11415">MRQRREKSDIIPQPVDADDGSDCSRRRKHVSTIETSPKRSLLHQAGNSGYMGCCTLRNGMPLHELATQSKLTRDDNTAACNIGNVETIRERTFSSQMGLLRP</sequence>
<feature type="region of interest" description="Disordered" evidence="1">
    <location>
        <begin position="1"/>
        <end position="38"/>
    </location>
</feature>
<name>A0ABQ9ITF6_9CUCU</name>
<proteinExistence type="predicted"/>
<protein>
    <submittedName>
        <fullName evidence="2">Uncharacterized protein</fullName>
    </submittedName>
</protein>
<organism evidence="2 3">
    <name type="scientific">Molorchus minor</name>
    <dbReference type="NCBI Taxonomy" id="1323400"/>
    <lineage>
        <taxon>Eukaryota</taxon>
        <taxon>Metazoa</taxon>
        <taxon>Ecdysozoa</taxon>
        <taxon>Arthropoda</taxon>
        <taxon>Hexapoda</taxon>
        <taxon>Insecta</taxon>
        <taxon>Pterygota</taxon>
        <taxon>Neoptera</taxon>
        <taxon>Endopterygota</taxon>
        <taxon>Coleoptera</taxon>
        <taxon>Polyphaga</taxon>
        <taxon>Cucujiformia</taxon>
        <taxon>Chrysomeloidea</taxon>
        <taxon>Cerambycidae</taxon>
        <taxon>Lamiinae</taxon>
        <taxon>Monochamini</taxon>
        <taxon>Molorchus</taxon>
    </lineage>
</organism>
<reference evidence="2" key="1">
    <citation type="journal article" date="2023" name="Insect Mol. Biol.">
        <title>Genome sequencing provides insights into the evolution of gene families encoding plant cell wall-degrading enzymes in longhorned beetles.</title>
        <authorList>
            <person name="Shin N.R."/>
            <person name="Okamura Y."/>
            <person name="Kirsch R."/>
            <person name="Pauchet Y."/>
        </authorList>
    </citation>
    <scope>NUCLEOTIDE SEQUENCE</scope>
    <source>
        <strain evidence="2">MMC_N1</strain>
    </source>
</reference>